<dbReference type="FunCoup" id="A0A068U5P6">
    <property type="interactions" value="20"/>
</dbReference>
<dbReference type="EMBL" id="HG739095">
    <property type="protein sequence ID" value="CDP03801.1"/>
    <property type="molecule type" value="Genomic_DNA"/>
</dbReference>
<protein>
    <recommendedName>
        <fullName evidence="4">Transmembrane protein</fullName>
    </recommendedName>
</protein>
<keyword evidence="1" id="KW-0812">Transmembrane</keyword>
<evidence type="ECO:0000256" key="1">
    <source>
        <dbReference type="SAM" id="Phobius"/>
    </source>
</evidence>
<organism evidence="2 3">
    <name type="scientific">Coffea canephora</name>
    <name type="common">Robusta coffee</name>
    <dbReference type="NCBI Taxonomy" id="49390"/>
    <lineage>
        <taxon>Eukaryota</taxon>
        <taxon>Viridiplantae</taxon>
        <taxon>Streptophyta</taxon>
        <taxon>Embryophyta</taxon>
        <taxon>Tracheophyta</taxon>
        <taxon>Spermatophyta</taxon>
        <taxon>Magnoliopsida</taxon>
        <taxon>eudicotyledons</taxon>
        <taxon>Gunneridae</taxon>
        <taxon>Pentapetalae</taxon>
        <taxon>asterids</taxon>
        <taxon>lamiids</taxon>
        <taxon>Gentianales</taxon>
        <taxon>Rubiaceae</taxon>
        <taxon>Ixoroideae</taxon>
        <taxon>Gardenieae complex</taxon>
        <taxon>Bertiereae - Coffeeae clade</taxon>
        <taxon>Coffeeae</taxon>
        <taxon>Coffea</taxon>
    </lineage>
</organism>
<dbReference type="OrthoDB" id="1627728at2759"/>
<keyword evidence="1" id="KW-0472">Membrane</keyword>
<dbReference type="InParanoid" id="A0A068U5P6"/>
<gene>
    <name evidence="2" type="ORF">GSCOC_T00016287001</name>
</gene>
<dbReference type="Gramene" id="CDP03801">
    <property type="protein sequence ID" value="CDP03801"/>
    <property type="gene ID" value="GSCOC_T00016287001"/>
</dbReference>
<dbReference type="Proteomes" id="UP000295252">
    <property type="component" value="Chromosome I"/>
</dbReference>
<keyword evidence="3" id="KW-1185">Reference proteome</keyword>
<sequence>MFRQGADGCFEGVKLEGRNAGATTIARQGCCGDCCSINIYISNNVQGVNNSILVGSEVKQGNAGVCLSLKGLKLDRGFQKSSKKKTSELAQGLGWIILVALLAAILFCSVM</sequence>
<dbReference type="PhylomeDB" id="A0A068U5P6"/>
<dbReference type="OMA" id="SCCINIY"/>
<keyword evidence="1" id="KW-1133">Transmembrane helix</keyword>
<name>A0A068U5P6_COFCA</name>
<feature type="transmembrane region" description="Helical" evidence="1">
    <location>
        <begin position="89"/>
        <end position="107"/>
    </location>
</feature>
<reference evidence="3" key="1">
    <citation type="journal article" date="2014" name="Science">
        <title>The coffee genome provides insight into the convergent evolution of caffeine biosynthesis.</title>
        <authorList>
            <person name="Denoeud F."/>
            <person name="Carretero-Paulet L."/>
            <person name="Dereeper A."/>
            <person name="Droc G."/>
            <person name="Guyot R."/>
            <person name="Pietrella M."/>
            <person name="Zheng C."/>
            <person name="Alberti A."/>
            <person name="Anthony F."/>
            <person name="Aprea G."/>
            <person name="Aury J.M."/>
            <person name="Bento P."/>
            <person name="Bernard M."/>
            <person name="Bocs S."/>
            <person name="Campa C."/>
            <person name="Cenci A."/>
            <person name="Combes M.C."/>
            <person name="Crouzillat D."/>
            <person name="Da Silva C."/>
            <person name="Daddiego L."/>
            <person name="De Bellis F."/>
            <person name="Dussert S."/>
            <person name="Garsmeur O."/>
            <person name="Gayraud T."/>
            <person name="Guignon V."/>
            <person name="Jahn K."/>
            <person name="Jamilloux V."/>
            <person name="Joet T."/>
            <person name="Labadie K."/>
            <person name="Lan T."/>
            <person name="Leclercq J."/>
            <person name="Lepelley M."/>
            <person name="Leroy T."/>
            <person name="Li L.T."/>
            <person name="Librado P."/>
            <person name="Lopez L."/>
            <person name="Munoz A."/>
            <person name="Noel B."/>
            <person name="Pallavicini A."/>
            <person name="Perrotta G."/>
            <person name="Poncet V."/>
            <person name="Pot D."/>
            <person name="Priyono X."/>
            <person name="Rigoreau M."/>
            <person name="Rouard M."/>
            <person name="Rozas J."/>
            <person name="Tranchant-Dubreuil C."/>
            <person name="VanBuren R."/>
            <person name="Zhang Q."/>
            <person name="Andrade A.C."/>
            <person name="Argout X."/>
            <person name="Bertrand B."/>
            <person name="de Kochko A."/>
            <person name="Graziosi G."/>
            <person name="Henry R.J."/>
            <person name="Jayarama X."/>
            <person name="Ming R."/>
            <person name="Nagai C."/>
            <person name="Rounsley S."/>
            <person name="Sankoff D."/>
            <person name="Giuliano G."/>
            <person name="Albert V.A."/>
            <person name="Wincker P."/>
            <person name="Lashermes P."/>
        </authorList>
    </citation>
    <scope>NUCLEOTIDE SEQUENCE [LARGE SCALE GENOMIC DNA]</scope>
    <source>
        <strain evidence="3">cv. DH200-94</strain>
    </source>
</reference>
<dbReference type="AlphaFoldDB" id="A0A068U5P6"/>
<evidence type="ECO:0008006" key="4">
    <source>
        <dbReference type="Google" id="ProtNLM"/>
    </source>
</evidence>
<proteinExistence type="predicted"/>
<accession>A0A068U5P6</accession>
<evidence type="ECO:0000313" key="2">
    <source>
        <dbReference type="EMBL" id="CDP03801.1"/>
    </source>
</evidence>
<evidence type="ECO:0000313" key="3">
    <source>
        <dbReference type="Proteomes" id="UP000295252"/>
    </source>
</evidence>